<protein>
    <submittedName>
        <fullName evidence="1">Uncharacterized protein</fullName>
    </submittedName>
</protein>
<organism evidence="1 2">
    <name type="scientific">Polyangium mundeleinium</name>
    <dbReference type="NCBI Taxonomy" id="2995306"/>
    <lineage>
        <taxon>Bacteria</taxon>
        <taxon>Pseudomonadati</taxon>
        <taxon>Myxococcota</taxon>
        <taxon>Polyangia</taxon>
        <taxon>Polyangiales</taxon>
        <taxon>Polyangiaceae</taxon>
        <taxon>Polyangium</taxon>
    </lineage>
</organism>
<evidence type="ECO:0000313" key="1">
    <source>
        <dbReference type="EMBL" id="MDC0740966.1"/>
    </source>
</evidence>
<keyword evidence="2" id="KW-1185">Reference proteome</keyword>
<dbReference type="Proteomes" id="UP001221411">
    <property type="component" value="Unassembled WGS sequence"/>
</dbReference>
<reference evidence="1 2" key="1">
    <citation type="submission" date="2022-11" db="EMBL/GenBank/DDBJ databases">
        <title>Minimal conservation of predation-associated metabolite biosynthetic gene clusters underscores biosynthetic potential of Myxococcota including descriptions for ten novel species: Archangium lansinium sp. nov., Myxococcus landrumus sp. nov., Nannocystis bai.</title>
        <authorList>
            <person name="Ahearne A."/>
            <person name="Stevens C."/>
            <person name="Dowd S."/>
        </authorList>
    </citation>
    <scope>NUCLEOTIDE SEQUENCE [LARGE SCALE GENOMIC DNA]</scope>
    <source>
        <strain evidence="1 2">RJM3</strain>
    </source>
</reference>
<accession>A0ABT5EJQ0</accession>
<dbReference type="RefSeq" id="WP_271916179.1">
    <property type="nucleotide sequence ID" value="NZ_JAQNDO010000001.1"/>
</dbReference>
<dbReference type="EMBL" id="JAQNDO010000001">
    <property type="protein sequence ID" value="MDC0740966.1"/>
    <property type="molecule type" value="Genomic_DNA"/>
</dbReference>
<name>A0ABT5EJQ0_9BACT</name>
<gene>
    <name evidence="1" type="ORF">POL67_06380</name>
</gene>
<comment type="caution">
    <text evidence="1">The sequence shown here is derived from an EMBL/GenBank/DDBJ whole genome shotgun (WGS) entry which is preliminary data.</text>
</comment>
<evidence type="ECO:0000313" key="2">
    <source>
        <dbReference type="Proteomes" id="UP001221411"/>
    </source>
</evidence>
<sequence length="128" mass="14107">MAEIDSEKAMNMVEVSPNGRSNHCVIIMEQPPLDGEEPAPRWRVSATLTLRDDVLGPEPIQADLPVVVIGPLVHKRQIMAVARYPGLVAHWSFRFESDYGRAKARVWLHPGGSAMGECGIFVVAHEPV</sequence>
<proteinExistence type="predicted"/>